<dbReference type="AlphaFoldDB" id="A0A7N1A1Y8"/>
<dbReference type="EnsemblPlants" id="Kaladp0064s0019.1.v1.1">
    <property type="protein sequence ID" value="Kaladp0064s0019.1.v1.1"/>
    <property type="gene ID" value="Kaladp0064s0019.v1.1"/>
</dbReference>
<keyword evidence="2" id="KW-1185">Reference proteome</keyword>
<dbReference type="InterPro" id="IPR014946">
    <property type="entry name" value="CRR6"/>
</dbReference>
<dbReference type="PANTHER" id="PTHR35724">
    <property type="entry name" value="PROTEIN CHLORORESPIRATORY REDUCTION 6, CHLOROPLASTIC"/>
    <property type="match status" value="1"/>
</dbReference>
<dbReference type="NCBIfam" id="NF038024">
    <property type="entry name" value="CRR6_slr1097"/>
    <property type="match status" value="1"/>
</dbReference>
<name>A0A7N1A1Y8_KALFE</name>
<dbReference type="PANTHER" id="PTHR35724:SF1">
    <property type="entry name" value="PROTEIN CHLORORESPIRATORY REDUCTION 6, CHLOROPLASTIC"/>
    <property type="match status" value="1"/>
</dbReference>
<evidence type="ECO:0000313" key="2">
    <source>
        <dbReference type="Proteomes" id="UP000594263"/>
    </source>
</evidence>
<dbReference type="Pfam" id="PF08847">
    <property type="entry name" value="Crr6"/>
    <property type="match status" value="1"/>
</dbReference>
<sequence length="266" mass="30350">MTSTSSSSSSYSCIINRIEPFFPLPSYYHATCNQIAAPVYCKPFLFPSSATNNKQLRLDVATSVAFNPSGNYEMSLFDDEGDTPRVSPPEPPKAERVEVVINNDVVKRLDISPFQEATGIHNLSTSVDPKQLLERTIGFTINFERESEHDSRELSEYPEIRLWFVLLDATYPWLPVMLDWRGGELARYAAMLVPHQMSMRMGVVFNPEALELFVMNKVFVVYSYLKQNKVPKPRLKTADMAKMLGFGIGDELFDLIDQQRYTPFHE</sequence>
<dbReference type="GO" id="GO:0009507">
    <property type="term" value="C:chloroplast"/>
    <property type="evidence" value="ECO:0007669"/>
    <property type="project" value="TreeGrafter"/>
</dbReference>
<evidence type="ECO:0000313" key="1">
    <source>
        <dbReference type="EnsemblPlants" id="Kaladp0064s0019.1.v1.1"/>
    </source>
</evidence>
<reference evidence="1" key="1">
    <citation type="submission" date="2021-01" db="UniProtKB">
        <authorList>
            <consortium name="EnsemblPlants"/>
        </authorList>
    </citation>
    <scope>IDENTIFICATION</scope>
</reference>
<dbReference type="Gramene" id="Kaladp0064s0019.1.v1.1">
    <property type="protein sequence ID" value="Kaladp0064s0019.1.v1.1"/>
    <property type="gene ID" value="Kaladp0064s0019.v1.1"/>
</dbReference>
<dbReference type="OMA" id="VPHQMNM"/>
<protein>
    <recommendedName>
        <fullName evidence="3">Chlororespiratory reduction 6</fullName>
    </recommendedName>
</protein>
<accession>A0A7N1A1Y8</accession>
<organism evidence="1 2">
    <name type="scientific">Kalanchoe fedtschenkoi</name>
    <name type="common">Lavender scallops</name>
    <name type="synonym">South American air plant</name>
    <dbReference type="NCBI Taxonomy" id="63787"/>
    <lineage>
        <taxon>Eukaryota</taxon>
        <taxon>Viridiplantae</taxon>
        <taxon>Streptophyta</taxon>
        <taxon>Embryophyta</taxon>
        <taxon>Tracheophyta</taxon>
        <taxon>Spermatophyta</taxon>
        <taxon>Magnoliopsida</taxon>
        <taxon>eudicotyledons</taxon>
        <taxon>Gunneridae</taxon>
        <taxon>Pentapetalae</taxon>
        <taxon>Saxifragales</taxon>
        <taxon>Crassulaceae</taxon>
        <taxon>Kalanchoe</taxon>
    </lineage>
</organism>
<dbReference type="GO" id="GO:0010275">
    <property type="term" value="P:NAD(P)H dehydrogenase complex assembly"/>
    <property type="evidence" value="ECO:0007669"/>
    <property type="project" value="TreeGrafter"/>
</dbReference>
<evidence type="ECO:0008006" key="3">
    <source>
        <dbReference type="Google" id="ProtNLM"/>
    </source>
</evidence>
<proteinExistence type="predicted"/>
<dbReference type="Proteomes" id="UP000594263">
    <property type="component" value="Unplaced"/>
</dbReference>